<accession>A0A7J4XEH0</accession>
<dbReference type="EMBL" id="VWMK01000023">
    <property type="protein sequence ID" value="KAA3759271.1"/>
    <property type="molecule type" value="Genomic_DNA"/>
</dbReference>
<comment type="caution">
    <text evidence="1">The sequence shown here is derived from an EMBL/GenBank/DDBJ whole genome shotgun (WGS) entry which is preliminary data.</text>
</comment>
<dbReference type="InterPro" id="IPR026444">
    <property type="entry name" value="Secre_tail"/>
</dbReference>
<sequence length="570" mass="64806">MKKHLPILIVLLMAQSIGLLIAQQDTILVFKGRLDTAPTALQTIKPCLLRTERSNSDFGGIIEVQCEAGMSEEMQCCIKVAAQLWEEKLYIPKKVVLKFEKEKMGVGAEDFEAQVLYSFLPGESKAYPQSLFMNFLTDDGRVNSVDAIIKINDDVDWDYSFSDEVINKKNLTTAMLRAIAMSLGFGSTVFDNSAKGVVFFTKRCFSPFDNYVINSNNVRLNEMPNNGRTSQELVSFVTGNNVYYKIPNNESLKLYASPEFRGYNYLSYFDTTGDLMSYNMRIGDKNQQVDRKTQEVLETIGWKEPEKGLKIVADGIDNTGMASATRGYNFRAEIPSGNITKYSWKYELLNNEMDYVLIKKGESSEFAIDKVDALAKYRKNVNGDIKGKISLNAIVDGKEMSKVFHVYLSTKPTFISVKVDSITPIPGTRYYNLDITVIYDGADYLYVEQSEEFGDIVNTHFYYEPYIAHLRFKRIFMIGMSWVDMELSNNEGKAYYTVEIPSQMELLNHSTLIQEEVINSEIAQIEVRDMQGRIVLRTDNYESVSCLSKGIYIVTLTYTNGKTVTRKMCQ</sequence>
<protein>
    <submittedName>
        <fullName evidence="1">T9SS type A sorting domain-containing protein</fullName>
    </submittedName>
</protein>
<organism evidence="1 2">
    <name type="scientific">Bacteroides salyersiae</name>
    <dbReference type="NCBI Taxonomy" id="291644"/>
    <lineage>
        <taxon>Bacteria</taxon>
        <taxon>Pseudomonadati</taxon>
        <taxon>Bacteroidota</taxon>
        <taxon>Bacteroidia</taxon>
        <taxon>Bacteroidales</taxon>
        <taxon>Bacteroidaceae</taxon>
        <taxon>Bacteroides</taxon>
    </lineage>
</organism>
<proteinExistence type="predicted"/>
<evidence type="ECO:0000313" key="2">
    <source>
        <dbReference type="Proteomes" id="UP000422221"/>
    </source>
</evidence>
<gene>
    <name evidence="1" type="ORF">F3F73_19655</name>
</gene>
<dbReference type="Proteomes" id="UP000422221">
    <property type="component" value="Unassembled WGS sequence"/>
</dbReference>
<reference evidence="1 2" key="1">
    <citation type="journal article" date="2019" name="Nat. Med.">
        <title>A library of human gut bacterial isolates paired with longitudinal multiomics data enables mechanistic microbiome research.</title>
        <authorList>
            <person name="Poyet M."/>
            <person name="Groussin M."/>
            <person name="Gibbons S.M."/>
            <person name="Avila-Pacheco J."/>
            <person name="Jiang X."/>
            <person name="Kearney S.M."/>
            <person name="Perrotta A.R."/>
            <person name="Berdy B."/>
            <person name="Zhao S."/>
            <person name="Lieberman T.D."/>
            <person name="Swanson P.K."/>
            <person name="Smith M."/>
            <person name="Roesemann S."/>
            <person name="Alexander J.E."/>
            <person name="Rich S.A."/>
            <person name="Livny J."/>
            <person name="Vlamakis H."/>
            <person name="Clish C."/>
            <person name="Bullock K."/>
            <person name="Deik A."/>
            <person name="Scott J."/>
            <person name="Pierce K.A."/>
            <person name="Xavier R.J."/>
            <person name="Alm E.J."/>
        </authorList>
    </citation>
    <scope>NUCLEOTIDE SEQUENCE [LARGE SCALE GENOMIC DNA]</scope>
    <source>
        <strain evidence="1 2">BIOML-A10</strain>
    </source>
</reference>
<dbReference type="AlphaFoldDB" id="A0A7J4XEH0"/>
<name>A0A7J4XEH0_9BACE</name>
<dbReference type="NCBIfam" id="TIGR04183">
    <property type="entry name" value="Por_Secre_tail"/>
    <property type="match status" value="1"/>
</dbReference>
<evidence type="ECO:0000313" key="1">
    <source>
        <dbReference type="EMBL" id="KAA3759271.1"/>
    </source>
</evidence>